<dbReference type="GO" id="GO:0047444">
    <property type="term" value="F:N-acylneuraminate-9-phosphate synthase activity"/>
    <property type="evidence" value="ECO:0007669"/>
    <property type="project" value="TreeGrafter"/>
</dbReference>
<dbReference type="PANTHER" id="PTHR42966">
    <property type="entry name" value="N-ACETYLNEURAMINATE SYNTHASE"/>
    <property type="match status" value="1"/>
</dbReference>
<dbReference type="OrthoDB" id="9781701at2"/>
<proteinExistence type="predicted"/>
<dbReference type="EMBL" id="FSRG01000004">
    <property type="protein sequence ID" value="SIN98554.1"/>
    <property type="molecule type" value="Genomic_DNA"/>
</dbReference>
<dbReference type="InterPro" id="IPR013132">
    <property type="entry name" value="PseI/NeuA/B-like_N"/>
</dbReference>
<sequence length="359" mass="39126">MSVLIIAEAGVNHNGNEQLAFELVDAASASGADIVKFQTFKARNLVTKTAQQCSYQAENIGQSESQFSMLKRLELPIETHFKLLEYCEKKNIKFLSTAFDSESLAFLVNDIKLPLLKLPSGEITNAPFLLEHAKTGCELILSTGMATLEEVENALGVLAFGLLGYDEKLAGRAAFAAAYNSVEGKKALRDKVTLLHCTTEYPAPMDSINLRAMDTLKNTFELPVGYSDHSAGTTIPIAAVARGAVVIEKHFTLDRNLPGPDHKASLEPNELATMVQGVRDVERALGTGEKKPSVVELKNLPQVRKSVVAAASIAVGESFSKLNLQIKRPGSGVSPYDYWQLLQMKADKEYCEGELIEYS</sequence>
<name>A0A1N6FTG0_9BACT</name>
<dbReference type="NCBIfam" id="TIGR03569">
    <property type="entry name" value="NeuB_NnaB"/>
    <property type="match status" value="1"/>
</dbReference>
<dbReference type="Gene3D" id="3.20.20.70">
    <property type="entry name" value="Aldolase class I"/>
    <property type="match status" value="1"/>
</dbReference>
<keyword evidence="3" id="KW-1185">Reference proteome</keyword>
<feature type="domain" description="AFP-like" evidence="1">
    <location>
        <begin position="306"/>
        <end position="359"/>
    </location>
</feature>
<evidence type="ECO:0000259" key="1">
    <source>
        <dbReference type="PROSITE" id="PS50844"/>
    </source>
</evidence>
<dbReference type="Proteomes" id="UP000184694">
    <property type="component" value="Unassembled WGS sequence"/>
</dbReference>
<protein>
    <submittedName>
        <fullName evidence="2">N-acetylneuraminate synthase</fullName>
    </submittedName>
</protein>
<dbReference type="InterPro" id="IPR036732">
    <property type="entry name" value="AFP_Neu5c_C_sf"/>
</dbReference>
<evidence type="ECO:0000313" key="3">
    <source>
        <dbReference type="Proteomes" id="UP000184694"/>
    </source>
</evidence>
<dbReference type="InterPro" id="IPR020007">
    <property type="entry name" value="NeuB/NeuA"/>
</dbReference>
<dbReference type="Gene3D" id="3.90.1210.10">
    <property type="entry name" value="Antifreeze-like/N-acetylneuraminic acid synthase C-terminal domain"/>
    <property type="match status" value="1"/>
</dbReference>
<dbReference type="CDD" id="cd11615">
    <property type="entry name" value="SAF_NeuB_like"/>
    <property type="match status" value="1"/>
</dbReference>
<dbReference type="SUPFAM" id="SSF51269">
    <property type="entry name" value="AFP III-like domain"/>
    <property type="match status" value="1"/>
</dbReference>
<dbReference type="GO" id="GO:0016051">
    <property type="term" value="P:carbohydrate biosynthetic process"/>
    <property type="evidence" value="ECO:0007669"/>
    <property type="project" value="InterPro"/>
</dbReference>
<dbReference type="InterPro" id="IPR051690">
    <property type="entry name" value="PseI-like"/>
</dbReference>
<dbReference type="InterPro" id="IPR013785">
    <property type="entry name" value="Aldolase_TIM"/>
</dbReference>
<gene>
    <name evidence="2" type="ORF">SAMN02745161_1502</name>
</gene>
<dbReference type="InterPro" id="IPR006190">
    <property type="entry name" value="SAF_AFP_Neu5Ac"/>
</dbReference>
<reference evidence="3" key="1">
    <citation type="submission" date="2016-11" db="EMBL/GenBank/DDBJ databases">
        <authorList>
            <person name="Varghese N."/>
            <person name="Submissions S."/>
        </authorList>
    </citation>
    <scope>NUCLEOTIDE SEQUENCE [LARGE SCALE GENOMIC DNA]</scope>
    <source>
        <strain evidence="3">DSM 17456</strain>
    </source>
</reference>
<dbReference type="STRING" id="1121457.SAMN02745161_1502"/>
<dbReference type="PANTHER" id="PTHR42966:SF1">
    <property type="entry name" value="SIALIC ACID SYNTHASE"/>
    <property type="match status" value="1"/>
</dbReference>
<dbReference type="AlphaFoldDB" id="A0A1N6FTG0"/>
<dbReference type="PROSITE" id="PS50844">
    <property type="entry name" value="AFP_LIKE"/>
    <property type="match status" value="1"/>
</dbReference>
<dbReference type="Pfam" id="PF03102">
    <property type="entry name" value="NeuB"/>
    <property type="match status" value="1"/>
</dbReference>
<dbReference type="RefSeq" id="WP_074216304.1">
    <property type="nucleotide sequence ID" value="NZ_FSRG01000004.1"/>
</dbReference>
<accession>A0A1N6FTG0</accession>
<organism evidence="2 3">
    <name type="scientific">Halodesulfovibrio marinisediminis DSM 17456</name>
    <dbReference type="NCBI Taxonomy" id="1121457"/>
    <lineage>
        <taxon>Bacteria</taxon>
        <taxon>Pseudomonadati</taxon>
        <taxon>Thermodesulfobacteriota</taxon>
        <taxon>Desulfovibrionia</taxon>
        <taxon>Desulfovibrionales</taxon>
        <taxon>Desulfovibrionaceae</taxon>
        <taxon>Halodesulfovibrio</taxon>
    </lineage>
</organism>
<dbReference type="InterPro" id="IPR057736">
    <property type="entry name" value="SAF_PseI/NeuA/NeuB"/>
</dbReference>
<dbReference type="SUPFAM" id="SSF51569">
    <property type="entry name" value="Aldolase"/>
    <property type="match status" value="1"/>
</dbReference>
<evidence type="ECO:0000313" key="2">
    <source>
        <dbReference type="EMBL" id="SIN98554.1"/>
    </source>
</evidence>